<reference evidence="3" key="1">
    <citation type="journal article" date="2017" name="Cell">
        <title>Insights into land plant evolution garnered from the Marchantia polymorpha genome.</title>
        <authorList>
            <person name="Bowman J.L."/>
            <person name="Kohchi T."/>
            <person name="Yamato K.T."/>
            <person name="Jenkins J."/>
            <person name="Shu S."/>
            <person name="Ishizaki K."/>
            <person name="Yamaoka S."/>
            <person name="Nishihama R."/>
            <person name="Nakamura Y."/>
            <person name="Berger F."/>
            <person name="Adam C."/>
            <person name="Aki S.S."/>
            <person name="Althoff F."/>
            <person name="Araki T."/>
            <person name="Arteaga-Vazquez M.A."/>
            <person name="Balasubrmanian S."/>
            <person name="Barry K."/>
            <person name="Bauer D."/>
            <person name="Boehm C.R."/>
            <person name="Briginshaw L."/>
            <person name="Caballero-Perez J."/>
            <person name="Catarino B."/>
            <person name="Chen F."/>
            <person name="Chiyoda S."/>
            <person name="Chovatia M."/>
            <person name="Davies K.M."/>
            <person name="Delmans M."/>
            <person name="Demura T."/>
            <person name="Dierschke T."/>
            <person name="Dolan L."/>
            <person name="Dorantes-Acosta A.E."/>
            <person name="Eklund D.M."/>
            <person name="Florent S.N."/>
            <person name="Flores-Sandoval E."/>
            <person name="Fujiyama A."/>
            <person name="Fukuzawa H."/>
            <person name="Galik B."/>
            <person name="Grimanelli D."/>
            <person name="Grimwood J."/>
            <person name="Grossniklaus U."/>
            <person name="Hamada T."/>
            <person name="Haseloff J."/>
            <person name="Hetherington A.J."/>
            <person name="Higo A."/>
            <person name="Hirakawa Y."/>
            <person name="Hundley H.N."/>
            <person name="Ikeda Y."/>
            <person name="Inoue K."/>
            <person name="Inoue S.I."/>
            <person name="Ishida S."/>
            <person name="Jia Q."/>
            <person name="Kakita M."/>
            <person name="Kanazawa T."/>
            <person name="Kawai Y."/>
            <person name="Kawashima T."/>
            <person name="Kennedy M."/>
            <person name="Kinose K."/>
            <person name="Kinoshita T."/>
            <person name="Kohara Y."/>
            <person name="Koide E."/>
            <person name="Komatsu K."/>
            <person name="Kopischke S."/>
            <person name="Kubo M."/>
            <person name="Kyozuka J."/>
            <person name="Lagercrantz U."/>
            <person name="Lin S.S."/>
            <person name="Lindquist E."/>
            <person name="Lipzen A.M."/>
            <person name="Lu C.W."/>
            <person name="De Luna E."/>
            <person name="Martienssen R.A."/>
            <person name="Minamino N."/>
            <person name="Mizutani M."/>
            <person name="Mizutani M."/>
            <person name="Mochizuki N."/>
            <person name="Monte I."/>
            <person name="Mosher R."/>
            <person name="Nagasaki H."/>
            <person name="Nakagami H."/>
            <person name="Naramoto S."/>
            <person name="Nishitani K."/>
            <person name="Ohtani M."/>
            <person name="Okamoto T."/>
            <person name="Okumura M."/>
            <person name="Phillips J."/>
            <person name="Pollak B."/>
            <person name="Reinders A."/>
            <person name="Rovekamp M."/>
            <person name="Sano R."/>
            <person name="Sawa S."/>
            <person name="Schmid M.W."/>
            <person name="Shirakawa M."/>
            <person name="Solano R."/>
            <person name="Spunde A."/>
            <person name="Suetsugu N."/>
            <person name="Sugano S."/>
            <person name="Sugiyama A."/>
            <person name="Sun R."/>
            <person name="Suzuki Y."/>
            <person name="Takenaka M."/>
            <person name="Takezawa D."/>
            <person name="Tomogane H."/>
            <person name="Tsuzuki M."/>
            <person name="Ueda T."/>
            <person name="Umeda M."/>
            <person name="Ward J.M."/>
            <person name="Watanabe Y."/>
            <person name="Yazaki K."/>
            <person name="Yokoyama R."/>
            <person name="Yoshitake Y."/>
            <person name="Yotsui I."/>
            <person name="Zachgo S."/>
            <person name="Schmutz J."/>
        </authorList>
    </citation>
    <scope>NUCLEOTIDE SEQUENCE [LARGE SCALE GENOMIC DNA]</scope>
    <source>
        <strain evidence="3">Tak-1</strain>
    </source>
</reference>
<evidence type="ECO:0000313" key="2">
    <source>
        <dbReference type="EMBL" id="PTQ47740.1"/>
    </source>
</evidence>
<organism evidence="2 3">
    <name type="scientific">Marchantia polymorpha</name>
    <name type="common">Common liverwort</name>
    <name type="synonym">Marchantia aquatica</name>
    <dbReference type="NCBI Taxonomy" id="3197"/>
    <lineage>
        <taxon>Eukaryota</taxon>
        <taxon>Viridiplantae</taxon>
        <taxon>Streptophyta</taxon>
        <taxon>Embryophyta</taxon>
        <taxon>Marchantiophyta</taxon>
        <taxon>Marchantiopsida</taxon>
        <taxon>Marchantiidae</taxon>
        <taxon>Marchantiales</taxon>
        <taxon>Marchantiaceae</taxon>
        <taxon>Marchantia</taxon>
    </lineage>
</organism>
<accession>A0A2R6XNP8</accession>
<proteinExistence type="predicted"/>
<dbReference type="AlphaFoldDB" id="A0A2R6XNP8"/>
<dbReference type="Proteomes" id="UP000244005">
    <property type="component" value="Unassembled WGS sequence"/>
</dbReference>
<gene>
    <name evidence="2" type="ORF">MARPO_0007s0141</name>
</gene>
<feature type="compositionally biased region" description="Basic residues" evidence="1">
    <location>
        <begin position="93"/>
        <end position="110"/>
    </location>
</feature>
<evidence type="ECO:0000313" key="3">
    <source>
        <dbReference type="Proteomes" id="UP000244005"/>
    </source>
</evidence>
<sequence>MDAKAGGVSPRIRTLVVCSRFANRQIEAGSEQIWALGAEKQGRTQSNQVSLVLVKVNPTLVVWEWEGWDDLFPHLPSFALQDLGSRPLGFIPSRKRQRRQQQRHRHHHRSIVFSRRERPLATVAVTEGPHSGVDFVIQPPPRSLLRLLSRRGRQGYLLLTWTTLLRSPVASPPVDSTVSGSPLNVRRMESELAFHSGVRAPKAISGFLRRTMHI</sequence>
<dbReference type="EMBL" id="KZ772679">
    <property type="protein sequence ID" value="PTQ47740.1"/>
    <property type="molecule type" value="Genomic_DNA"/>
</dbReference>
<keyword evidence="3" id="KW-1185">Reference proteome</keyword>
<name>A0A2R6XNP8_MARPO</name>
<dbReference type="Gramene" id="Mp3g01490.1">
    <property type="protein sequence ID" value="Mp3g01490.1.cds"/>
    <property type="gene ID" value="Mp3g01490"/>
</dbReference>
<feature type="region of interest" description="Disordered" evidence="1">
    <location>
        <begin position="90"/>
        <end position="110"/>
    </location>
</feature>
<evidence type="ECO:0000256" key="1">
    <source>
        <dbReference type="SAM" id="MobiDB-lite"/>
    </source>
</evidence>
<protein>
    <submittedName>
        <fullName evidence="2">Uncharacterized protein</fullName>
    </submittedName>
</protein>